<gene>
    <name evidence="2" type="ORF">D0861_02162</name>
</gene>
<evidence type="ECO:0000313" key="3">
    <source>
        <dbReference type="Proteomes" id="UP000268823"/>
    </source>
</evidence>
<organism evidence="2 3">
    <name type="scientific">Hortaea werneckii</name>
    <name type="common">Black yeast</name>
    <name type="synonym">Cladosporium werneckii</name>
    <dbReference type="NCBI Taxonomy" id="91943"/>
    <lineage>
        <taxon>Eukaryota</taxon>
        <taxon>Fungi</taxon>
        <taxon>Dikarya</taxon>
        <taxon>Ascomycota</taxon>
        <taxon>Pezizomycotina</taxon>
        <taxon>Dothideomycetes</taxon>
        <taxon>Dothideomycetidae</taxon>
        <taxon>Mycosphaerellales</taxon>
        <taxon>Teratosphaeriaceae</taxon>
        <taxon>Hortaea</taxon>
    </lineage>
</organism>
<feature type="region of interest" description="Disordered" evidence="1">
    <location>
        <begin position="1"/>
        <end position="96"/>
    </location>
</feature>
<accession>A0A3M7FWJ5</accession>
<feature type="compositionally biased region" description="Low complexity" evidence="1">
    <location>
        <begin position="31"/>
        <end position="42"/>
    </location>
</feature>
<dbReference type="Proteomes" id="UP000268823">
    <property type="component" value="Unassembled WGS sequence"/>
</dbReference>
<dbReference type="VEuPathDB" id="FungiDB:BTJ68_02115"/>
<protein>
    <submittedName>
        <fullName evidence="2">Uncharacterized protein</fullName>
    </submittedName>
</protein>
<feature type="compositionally biased region" description="Acidic residues" evidence="1">
    <location>
        <begin position="65"/>
        <end position="93"/>
    </location>
</feature>
<comment type="caution">
    <text evidence="2">The sequence shown here is derived from an EMBL/GenBank/DDBJ whole genome shotgun (WGS) entry which is preliminary data.</text>
</comment>
<feature type="region of interest" description="Disordered" evidence="1">
    <location>
        <begin position="298"/>
        <end position="324"/>
    </location>
</feature>
<feature type="compositionally biased region" description="Basic and acidic residues" evidence="1">
    <location>
        <begin position="12"/>
        <end position="30"/>
    </location>
</feature>
<dbReference type="OrthoDB" id="3854740at2759"/>
<dbReference type="AlphaFoldDB" id="A0A3M7FWJ5"/>
<evidence type="ECO:0000256" key="1">
    <source>
        <dbReference type="SAM" id="MobiDB-lite"/>
    </source>
</evidence>
<evidence type="ECO:0000313" key="2">
    <source>
        <dbReference type="EMBL" id="RMY93057.1"/>
    </source>
</evidence>
<reference evidence="2 3" key="1">
    <citation type="journal article" date="2018" name="BMC Genomics">
        <title>Genomic evidence for intraspecific hybridization in a clonal and extremely halotolerant yeast.</title>
        <authorList>
            <person name="Gostincar C."/>
            <person name="Stajich J.E."/>
            <person name="Zupancic J."/>
            <person name="Zalar P."/>
            <person name="Gunde-Cimerman N."/>
        </authorList>
    </citation>
    <scope>NUCLEOTIDE SEQUENCE [LARGE SCALE GENOMIC DNA]</scope>
    <source>
        <strain evidence="2 3">EXF-2788</strain>
    </source>
</reference>
<dbReference type="EMBL" id="QWIR01000024">
    <property type="protein sequence ID" value="RMY93057.1"/>
    <property type="molecule type" value="Genomic_DNA"/>
</dbReference>
<proteinExistence type="predicted"/>
<feature type="compositionally biased region" description="Polar residues" evidence="1">
    <location>
        <begin position="1"/>
        <end position="10"/>
    </location>
</feature>
<name>A0A3M7FWJ5_HORWE</name>
<sequence length="324" mass="35798">MSSPISSQDASPAKDDVAKDEKRKSADTERSPSLPRAPASPSDDGEDPLADLEAAANLSDRSADETVDDDVDVEAEAGVDEDVEGDAEAAVDEEATKNADFDDLAFTSWKQARETMKGHLYRQLVFKEPSKPDDVEEVRQNPAKWVTMLKKAFAKEFCKDYKRKPFAFPEATAQPAWDKWQKDASEKFNSHLLKGRTGSDYVEALCWRLFEDVVAMHQNGYSCITFSNLSDSAFEKLVTIKCSARLEGIAGVISDYPLIRSEIVTGESLGKLIALPEKYANTKIANLWVNTRKAMAARQSQRQDHEDGGTHGGAPAAKRRKSVF</sequence>